<dbReference type="SUPFAM" id="SSF51679">
    <property type="entry name" value="Bacterial luciferase-like"/>
    <property type="match status" value="1"/>
</dbReference>
<dbReference type="EMBL" id="CP001016">
    <property type="protein sequence ID" value="ACB97106.1"/>
    <property type="molecule type" value="Genomic_DNA"/>
</dbReference>
<dbReference type="GO" id="GO:0005829">
    <property type="term" value="C:cytosol"/>
    <property type="evidence" value="ECO:0007669"/>
    <property type="project" value="TreeGrafter"/>
</dbReference>
<name>B2IFI1_BEII9</name>
<dbReference type="Proteomes" id="UP000001695">
    <property type="component" value="Chromosome"/>
</dbReference>
<organism evidence="4 5">
    <name type="scientific">Beijerinckia indica subsp. indica (strain ATCC 9039 / DSM 1715 / NCIMB 8712)</name>
    <dbReference type="NCBI Taxonomy" id="395963"/>
    <lineage>
        <taxon>Bacteria</taxon>
        <taxon>Pseudomonadati</taxon>
        <taxon>Pseudomonadota</taxon>
        <taxon>Alphaproteobacteria</taxon>
        <taxon>Hyphomicrobiales</taxon>
        <taxon>Beijerinckiaceae</taxon>
        <taxon>Beijerinckia</taxon>
    </lineage>
</organism>
<evidence type="ECO:0000259" key="3">
    <source>
        <dbReference type="Pfam" id="PF00296"/>
    </source>
</evidence>
<feature type="domain" description="Luciferase-like" evidence="3">
    <location>
        <begin position="1"/>
        <end position="289"/>
    </location>
</feature>
<evidence type="ECO:0000256" key="1">
    <source>
        <dbReference type="ARBA" id="ARBA00023002"/>
    </source>
</evidence>
<sequence length="343" mass="38292">MRTGLFCTYENPERDYASAYADQTTLVQLAEALGFDEAWVAEHHFNPDAASPSCLSILTYLAARTVQIRLGSAALLLPFRNPLHVAEDVATLDLLSGGRFNFGVAKGGPFPLQNKLFNVKREESHARTKEALALIQKLLTEDGVNFTGHYFNVEDVRLTPKPLQTPIPTFIATSSPEMIKLAAEQDYGIMAGPPFPLDIIQSSRHQYLDTAGTGDPRLVLIRFYHVAPTRTQALEEGARFLRPFVERMQISTASMQPEWTHWFKLDRLIEDSLIGTIEEVRDKVLQIEATLQPYSLILKPMDPSLAKRRADLEAFSRSIRPYIGLPSGGGLHLKQPTQGLLVH</sequence>
<dbReference type="PANTHER" id="PTHR30137:SF8">
    <property type="entry name" value="BLR5498 PROTEIN"/>
    <property type="match status" value="1"/>
</dbReference>
<gene>
    <name evidence="4" type="ordered locus">Bind_3549</name>
</gene>
<keyword evidence="5" id="KW-1185">Reference proteome</keyword>
<dbReference type="STRING" id="395963.Bind_3549"/>
<evidence type="ECO:0000313" key="4">
    <source>
        <dbReference type="EMBL" id="ACB97106.1"/>
    </source>
</evidence>
<dbReference type="Pfam" id="PF00296">
    <property type="entry name" value="Bac_luciferase"/>
    <property type="match status" value="1"/>
</dbReference>
<evidence type="ECO:0000256" key="2">
    <source>
        <dbReference type="ARBA" id="ARBA00023033"/>
    </source>
</evidence>
<dbReference type="GO" id="GO:0016705">
    <property type="term" value="F:oxidoreductase activity, acting on paired donors, with incorporation or reduction of molecular oxygen"/>
    <property type="evidence" value="ECO:0007669"/>
    <property type="project" value="InterPro"/>
</dbReference>
<keyword evidence="2 4" id="KW-0503">Monooxygenase</keyword>
<accession>B2IFI1</accession>
<reference evidence="4 5" key="2">
    <citation type="journal article" date="2010" name="J. Bacteriol.">
        <title>Complete genome sequence of Beijerinckia indica subsp. indica.</title>
        <authorList>
            <person name="Tamas I."/>
            <person name="Dedysh S.N."/>
            <person name="Liesack W."/>
            <person name="Stott M.B."/>
            <person name="Alam M."/>
            <person name="Murrell J.C."/>
            <person name="Dunfield P.F."/>
        </authorList>
    </citation>
    <scope>NUCLEOTIDE SEQUENCE [LARGE SCALE GENOMIC DNA]</scope>
    <source>
        <strain evidence="5">ATCC 9039 / DSM 1715 / NCIMB 8712</strain>
    </source>
</reference>
<dbReference type="InterPro" id="IPR036661">
    <property type="entry name" value="Luciferase-like_sf"/>
</dbReference>
<evidence type="ECO:0000313" key="5">
    <source>
        <dbReference type="Proteomes" id="UP000001695"/>
    </source>
</evidence>
<dbReference type="eggNOG" id="COG2141">
    <property type="taxonomic scope" value="Bacteria"/>
</dbReference>
<dbReference type="Gene3D" id="3.20.20.30">
    <property type="entry name" value="Luciferase-like domain"/>
    <property type="match status" value="1"/>
</dbReference>
<dbReference type="RefSeq" id="WP_012386454.1">
    <property type="nucleotide sequence ID" value="NC_010581.1"/>
</dbReference>
<dbReference type="KEGG" id="bid:Bind_3549"/>
<dbReference type="AlphaFoldDB" id="B2IFI1"/>
<keyword evidence="1" id="KW-0560">Oxidoreductase</keyword>
<dbReference type="InterPro" id="IPR011251">
    <property type="entry name" value="Luciferase-like_dom"/>
</dbReference>
<dbReference type="InterPro" id="IPR050766">
    <property type="entry name" value="Bact_Lucif_Oxidored"/>
</dbReference>
<dbReference type="GO" id="GO:0004497">
    <property type="term" value="F:monooxygenase activity"/>
    <property type="evidence" value="ECO:0007669"/>
    <property type="project" value="UniProtKB-KW"/>
</dbReference>
<protein>
    <submittedName>
        <fullName evidence="4">Luciferase-like monooxygenase</fullName>
    </submittedName>
</protein>
<dbReference type="HOGENOM" id="CLU_027853_3_0_5"/>
<proteinExistence type="predicted"/>
<dbReference type="PANTHER" id="PTHR30137">
    <property type="entry name" value="LUCIFERASE-LIKE MONOOXYGENASE"/>
    <property type="match status" value="1"/>
</dbReference>
<dbReference type="OrthoDB" id="9804736at2"/>
<reference evidence="5" key="1">
    <citation type="submission" date="2008-03" db="EMBL/GenBank/DDBJ databases">
        <title>Complete sequence of chromosome of Beijerinckia indica subsp. indica ATCC 9039.</title>
        <authorList>
            <consortium name="US DOE Joint Genome Institute"/>
            <person name="Copeland A."/>
            <person name="Lucas S."/>
            <person name="Lapidus A."/>
            <person name="Glavina del Rio T."/>
            <person name="Dalin E."/>
            <person name="Tice H."/>
            <person name="Bruce D."/>
            <person name="Goodwin L."/>
            <person name="Pitluck S."/>
            <person name="LaButti K."/>
            <person name="Schmutz J."/>
            <person name="Larimer F."/>
            <person name="Land M."/>
            <person name="Hauser L."/>
            <person name="Kyrpides N."/>
            <person name="Mikhailova N."/>
            <person name="Dunfield P.F."/>
            <person name="Dedysh S.N."/>
            <person name="Liesack W."/>
            <person name="Saw J.H."/>
            <person name="Alam M."/>
            <person name="Chen Y."/>
            <person name="Murrell J.C."/>
            <person name="Richardson P."/>
        </authorList>
    </citation>
    <scope>NUCLEOTIDE SEQUENCE [LARGE SCALE GENOMIC DNA]</scope>
    <source>
        <strain evidence="5">ATCC 9039 / DSM 1715 / NCIMB 8712</strain>
    </source>
</reference>